<proteinExistence type="predicted"/>
<dbReference type="EMBL" id="KQ965749">
    <property type="protein sequence ID" value="KXS16944.1"/>
    <property type="molecule type" value="Genomic_DNA"/>
</dbReference>
<keyword evidence="2" id="KW-0472">Membrane</keyword>
<keyword evidence="2" id="KW-0812">Transmembrane</keyword>
<organism evidence="3 4">
    <name type="scientific">Gonapodya prolifera (strain JEL478)</name>
    <name type="common">Monoblepharis prolifera</name>
    <dbReference type="NCBI Taxonomy" id="1344416"/>
    <lineage>
        <taxon>Eukaryota</taxon>
        <taxon>Fungi</taxon>
        <taxon>Fungi incertae sedis</taxon>
        <taxon>Chytridiomycota</taxon>
        <taxon>Chytridiomycota incertae sedis</taxon>
        <taxon>Monoblepharidomycetes</taxon>
        <taxon>Monoblepharidales</taxon>
        <taxon>Gonapodyaceae</taxon>
        <taxon>Gonapodya</taxon>
    </lineage>
</organism>
<sequence>MLELIEEIYDFDRKMVERQAALGVQNGHSHDHSGHDGHSHDHSHDHSHGDHGDHSHDHSHGGEAFPEDEYEYPADEPILEESFAERNFGKLYSYYTAHPYIVIAALGFVLTILLSALLDWASQRPSRSNPITEEL</sequence>
<evidence type="ECO:0000313" key="3">
    <source>
        <dbReference type="EMBL" id="KXS16944.1"/>
    </source>
</evidence>
<keyword evidence="4" id="KW-1185">Reference proteome</keyword>
<feature type="compositionally biased region" description="Basic and acidic residues" evidence="1">
    <location>
        <begin position="28"/>
        <end position="61"/>
    </location>
</feature>
<keyword evidence="2" id="KW-1133">Transmembrane helix</keyword>
<gene>
    <name evidence="3" type="ORF">M427DRAFT_54978</name>
</gene>
<protein>
    <submittedName>
        <fullName evidence="3">Uncharacterized protein</fullName>
    </submittedName>
</protein>
<feature type="region of interest" description="Disordered" evidence="1">
    <location>
        <begin position="24"/>
        <end position="68"/>
    </location>
</feature>
<dbReference type="Proteomes" id="UP000070544">
    <property type="component" value="Unassembled WGS sequence"/>
</dbReference>
<evidence type="ECO:0000256" key="1">
    <source>
        <dbReference type="SAM" id="MobiDB-lite"/>
    </source>
</evidence>
<name>A0A139AK69_GONPJ</name>
<accession>A0A139AK69</accession>
<dbReference type="AlphaFoldDB" id="A0A139AK69"/>
<reference evidence="3 4" key="1">
    <citation type="journal article" date="2015" name="Genome Biol. Evol.">
        <title>Phylogenomic analyses indicate that early fungi evolved digesting cell walls of algal ancestors of land plants.</title>
        <authorList>
            <person name="Chang Y."/>
            <person name="Wang S."/>
            <person name="Sekimoto S."/>
            <person name="Aerts A.L."/>
            <person name="Choi C."/>
            <person name="Clum A."/>
            <person name="LaButti K.M."/>
            <person name="Lindquist E.A."/>
            <person name="Yee Ngan C."/>
            <person name="Ohm R.A."/>
            <person name="Salamov A.A."/>
            <person name="Grigoriev I.V."/>
            <person name="Spatafora J.W."/>
            <person name="Berbee M.L."/>
        </authorList>
    </citation>
    <scope>NUCLEOTIDE SEQUENCE [LARGE SCALE GENOMIC DNA]</scope>
    <source>
        <strain evidence="3 4">JEL478</strain>
    </source>
</reference>
<feature type="transmembrane region" description="Helical" evidence="2">
    <location>
        <begin position="97"/>
        <end position="118"/>
    </location>
</feature>
<evidence type="ECO:0000313" key="4">
    <source>
        <dbReference type="Proteomes" id="UP000070544"/>
    </source>
</evidence>
<evidence type="ECO:0000256" key="2">
    <source>
        <dbReference type="SAM" id="Phobius"/>
    </source>
</evidence>